<sequence>MSRNILDETHIHPAIRAVIAGNQADIVNEVRTAVDRHDIVVVGMAQNPFPRKARALLKSAGLQHVYLEYGSYLGGWRRRNALKMWTGWPTFPMVFVKGMLIGGASELQKLIASGELAVLLKATRGA</sequence>
<dbReference type="PANTHER" id="PTHR45694:SF18">
    <property type="entry name" value="GLUTAREDOXIN-1-RELATED"/>
    <property type="match status" value="1"/>
</dbReference>
<comment type="similarity">
    <text evidence="1">Belongs to the glutaredoxin family.</text>
</comment>
<evidence type="ECO:0000313" key="4">
    <source>
        <dbReference type="Proteomes" id="UP001352263"/>
    </source>
</evidence>
<organism evidence="3 4">
    <name type="scientific">Noviherbaspirillum album</name>
    <dbReference type="NCBI Taxonomy" id="3080276"/>
    <lineage>
        <taxon>Bacteria</taxon>
        <taxon>Pseudomonadati</taxon>
        <taxon>Pseudomonadota</taxon>
        <taxon>Betaproteobacteria</taxon>
        <taxon>Burkholderiales</taxon>
        <taxon>Oxalobacteraceae</taxon>
        <taxon>Noviherbaspirillum</taxon>
    </lineage>
</organism>
<dbReference type="InterPro" id="IPR002109">
    <property type="entry name" value="Glutaredoxin"/>
</dbReference>
<keyword evidence="4" id="KW-1185">Reference proteome</keyword>
<gene>
    <name evidence="3" type="ORF">RY831_12470</name>
</gene>
<dbReference type="Proteomes" id="UP001352263">
    <property type="component" value="Unassembled WGS sequence"/>
</dbReference>
<dbReference type="PANTHER" id="PTHR45694">
    <property type="entry name" value="GLUTAREDOXIN 2"/>
    <property type="match status" value="1"/>
</dbReference>
<dbReference type="PROSITE" id="PS51354">
    <property type="entry name" value="GLUTAREDOXIN_2"/>
    <property type="match status" value="1"/>
</dbReference>
<dbReference type="Pfam" id="PF00462">
    <property type="entry name" value="Glutaredoxin"/>
    <property type="match status" value="1"/>
</dbReference>
<protein>
    <submittedName>
        <fullName evidence="3">Glutaredoxin domain-containing protein</fullName>
    </submittedName>
</protein>
<feature type="domain" description="Glutaredoxin" evidence="2">
    <location>
        <begin position="45"/>
        <end position="101"/>
    </location>
</feature>
<dbReference type="RefSeq" id="WP_326506683.1">
    <property type="nucleotide sequence ID" value="NZ_JAWIIV010000009.1"/>
</dbReference>
<reference evidence="3 4" key="1">
    <citation type="submission" date="2023-10" db="EMBL/GenBank/DDBJ databases">
        <title>Noviherbaspirillum sp. CPCC 100848 genome assembly.</title>
        <authorList>
            <person name="Li X.Y."/>
            <person name="Fang X.M."/>
        </authorList>
    </citation>
    <scope>NUCLEOTIDE SEQUENCE [LARGE SCALE GENOMIC DNA]</scope>
    <source>
        <strain evidence="3 4">CPCC 100848</strain>
    </source>
</reference>
<accession>A0ABU6J8W2</accession>
<dbReference type="EMBL" id="JAWIIV010000009">
    <property type="protein sequence ID" value="MEC4719968.1"/>
    <property type="molecule type" value="Genomic_DNA"/>
</dbReference>
<evidence type="ECO:0000256" key="1">
    <source>
        <dbReference type="ARBA" id="ARBA00007787"/>
    </source>
</evidence>
<evidence type="ECO:0000313" key="3">
    <source>
        <dbReference type="EMBL" id="MEC4719968.1"/>
    </source>
</evidence>
<dbReference type="SUPFAM" id="SSF52833">
    <property type="entry name" value="Thioredoxin-like"/>
    <property type="match status" value="1"/>
</dbReference>
<comment type="caution">
    <text evidence="3">The sequence shown here is derived from an EMBL/GenBank/DDBJ whole genome shotgun (WGS) entry which is preliminary data.</text>
</comment>
<evidence type="ECO:0000259" key="2">
    <source>
        <dbReference type="Pfam" id="PF00462"/>
    </source>
</evidence>
<name>A0ABU6J8W2_9BURK</name>
<proteinExistence type="inferred from homology"/>
<dbReference type="Gene3D" id="3.40.30.10">
    <property type="entry name" value="Glutaredoxin"/>
    <property type="match status" value="1"/>
</dbReference>
<dbReference type="InterPro" id="IPR036249">
    <property type="entry name" value="Thioredoxin-like_sf"/>
</dbReference>